<keyword evidence="1" id="KW-0805">Transcription regulation</keyword>
<dbReference type="RefSeq" id="WP_040722267.1">
    <property type="nucleotide sequence ID" value="NZ_CAWPHS010000023.1"/>
</dbReference>
<evidence type="ECO:0000313" key="6">
    <source>
        <dbReference type="Proteomes" id="UP000523447"/>
    </source>
</evidence>
<evidence type="ECO:0000256" key="3">
    <source>
        <dbReference type="ARBA" id="ARBA00023163"/>
    </source>
</evidence>
<dbReference type="PANTHER" id="PTHR46796">
    <property type="entry name" value="HTH-TYPE TRANSCRIPTIONAL ACTIVATOR RHAS-RELATED"/>
    <property type="match status" value="1"/>
</dbReference>
<dbReference type="SMART" id="SM00342">
    <property type="entry name" value="HTH_ARAC"/>
    <property type="match status" value="1"/>
</dbReference>
<sequence>MSIADAATTSAIEPHERVDYWTHLISSYQCGLAFRFPQSTDFRGRTTRRHTGAYQLVGWDSDAVSYARTPKLIRTDPDSDYRLLVPLTGTLRFRHFDDTGSLSPGSACLVSTDEPFAMAMGDGSHGLILTISYEEIRHRLNRYHLPPQPLDLTAGLGGVAGAVANTLYTQRDALTDSQFDVVAEQLVDLLCMQILGEPPSTPNQLSQVEATARRYISGHAGDPELTGARVAAALGWSLRQLQLAFSAAGTTPSEVIREQRLQIARDRLRNPAYRHRSVADIAADLGFGSVSSFTKAFRRRFGTTPGQVRE</sequence>
<keyword evidence="3" id="KW-0804">Transcription</keyword>
<proteinExistence type="predicted"/>
<protein>
    <submittedName>
        <fullName evidence="5">AraC family transcriptional regulator</fullName>
    </submittedName>
</protein>
<accession>A0A7X6LV40</accession>
<dbReference type="InterPro" id="IPR018062">
    <property type="entry name" value="HTH_AraC-typ_CS"/>
</dbReference>
<dbReference type="Pfam" id="PF14525">
    <property type="entry name" value="AraC_binding_2"/>
    <property type="match status" value="1"/>
</dbReference>
<dbReference type="Pfam" id="PF12833">
    <property type="entry name" value="HTH_18"/>
    <property type="match status" value="1"/>
</dbReference>
<keyword evidence="2" id="KW-0238">DNA-binding</keyword>
<dbReference type="InterPro" id="IPR050204">
    <property type="entry name" value="AraC_XylS_family_regulators"/>
</dbReference>
<dbReference type="PANTHER" id="PTHR46796:SF6">
    <property type="entry name" value="ARAC SUBFAMILY"/>
    <property type="match status" value="1"/>
</dbReference>
<dbReference type="PROSITE" id="PS01124">
    <property type="entry name" value="HTH_ARAC_FAMILY_2"/>
    <property type="match status" value="1"/>
</dbReference>
<dbReference type="InterPro" id="IPR009057">
    <property type="entry name" value="Homeodomain-like_sf"/>
</dbReference>
<feature type="domain" description="HTH araC/xylS-type" evidence="4">
    <location>
        <begin position="210"/>
        <end position="310"/>
    </location>
</feature>
<dbReference type="GO" id="GO:0043565">
    <property type="term" value="F:sequence-specific DNA binding"/>
    <property type="evidence" value="ECO:0007669"/>
    <property type="project" value="InterPro"/>
</dbReference>
<comment type="caution">
    <text evidence="5">The sequence shown here is derived from an EMBL/GenBank/DDBJ whole genome shotgun (WGS) entry which is preliminary data.</text>
</comment>
<dbReference type="GO" id="GO:0003700">
    <property type="term" value="F:DNA-binding transcription factor activity"/>
    <property type="evidence" value="ECO:0007669"/>
    <property type="project" value="InterPro"/>
</dbReference>
<dbReference type="AlphaFoldDB" id="A0A7X6LV40"/>
<dbReference type="SUPFAM" id="SSF46689">
    <property type="entry name" value="Homeodomain-like"/>
    <property type="match status" value="1"/>
</dbReference>
<dbReference type="InterPro" id="IPR018060">
    <property type="entry name" value="HTH_AraC"/>
</dbReference>
<evidence type="ECO:0000256" key="2">
    <source>
        <dbReference type="ARBA" id="ARBA00023125"/>
    </source>
</evidence>
<gene>
    <name evidence="5" type="ORF">HGA07_05440</name>
</gene>
<dbReference type="EMBL" id="JAAXPE010000003">
    <property type="protein sequence ID" value="NKY85067.1"/>
    <property type="molecule type" value="Genomic_DNA"/>
</dbReference>
<evidence type="ECO:0000256" key="1">
    <source>
        <dbReference type="ARBA" id="ARBA00023015"/>
    </source>
</evidence>
<name>A0A7X6LV40_9NOCA</name>
<organism evidence="5 6">
    <name type="scientific">Nocardia veterana</name>
    <dbReference type="NCBI Taxonomy" id="132249"/>
    <lineage>
        <taxon>Bacteria</taxon>
        <taxon>Bacillati</taxon>
        <taxon>Actinomycetota</taxon>
        <taxon>Actinomycetes</taxon>
        <taxon>Mycobacteriales</taxon>
        <taxon>Nocardiaceae</taxon>
        <taxon>Nocardia</taxon>
    </lineage>
</organism>
<dbReference type="InterPro" id="IPR020449">
    <property type="entry name" value="Tscrpt_reg_AraC-type_HTH"/>
</dbReference>
<dbReference type="PROSITE" id="PS00041">
    <property type="entry name" value="HTH_ARAC_FAMILY_1"/>
    <property type="match status" value="1"/>
</dbReference>
<dbReference type="PRINTS" id="PR00032">
    <property type="entry name" value="HTHARAC"/>
</dbReference>
<dbReference type="InterPro" id="IPR035418">
    <property type="entry name" value="AraC-bd_2"/>
</dbReference>
<reference evidence="5 6" key="1">
    <citation type="submission" date="2020-04" db="EMBL/GenBank/DDBJ databases">
        <title>MicrobeNet Type strains.</title>
        <authorList>
            <person name="Nicholson A.C."/>
        </authorList>
    </citation>
    <scope>NUCLEOTIDE SEQUENCE [LARGE SCALE GENOMIC DNA]</scope>
    <source>
        <strain evidence="5 6">DSM 44445</strain>
    </source>
</reference>
<dbReference type="Gene3D" id="1.10.10.60">
    <property type="entry name" value="Homeodomain-like"/>
    <property type="match status" value="1"/>
</dbReference>
<dbReference type="Proteomes" id="UP000523447">
    <property type="component" value="Unassembled WGS sequence"/>
</dbReference>
<evidence type="ECO:0000259" key="4">
    <source>
        <dbReference type="PROSITE" id="PS01124"/>
    </source>
</evidence>
<evidence type="ECO:0000313" key="5">
    <source>
        <dbReference type="EMBL" id="NKY85067.1"/>
    </source>
</evidence>
<keyword evidence="6" id="KW-1185">Reference proteome</keyword>